<reference evidence="2" key="1">
    <citation type="submission" date="2021-12" db="EMBL/GenBank/DDBJ databases">
        <authorList>
            <person name="King R."/>
        </authorList>
    </citation>
    <scope>NUCLEOTIDE SEQUENCE</scope>
</reference>
<proteinExistence type="predicted"/>
<feature type="compositionally biased region" description="Acidic residues" evidence="1">
    <location>
        <begin position="94"/>
        <end position="107"/>
    </location>
</feature>
<dbReference type="AlphaFoldDB" id="A0A9N9RB18"/>
<keyword evidence="3" id="KW-1185">Reference proteome</keyword>
<evidence type="ECO:0000313" key="3">
    <source>
        <dbReference type="Proteomes" id="UP001153714"/>
    </source>
</evidence>
<reference evidence="2" key="2">
    <citation type="submission" date="2022-10" db="EMBL/GenBank/DDBJ databases">
        <authorList>
            <consortium name="ENA_rothamsted_submissions"/>
            <consortium name="culmorum"/>
            <person name="King R."/>
        </authorList>
    </citation>
    <scope>NUCLEOTIDE SEQUENCE</scope>
</reference>
<accession>A0A9N9RB18</accession>
<sequence>MENMILDEETGVFRSEVVQNHDNCVRQNVDEKGSRCPTRKRVRRTKDWQRNIRQKLHQSGEAYTSSRGKEVPKKSLKIKRTVLPLASDSILDQDNPDLDNLDQDNLDQDNFNQDDQASPSNVSEKTESTKSQKESSVPRKKKTTHSIKIC</sequence>
<evidence type="ECO:0000313" key="2">
    <source>
        <dbReference type="EMBL" id="CAG9793085.1"/>
    </source>
</evidence>
<feature type="region of interest" description="Disordered" evidence="1">
    <location>
        <begin position="30"/>
        <end position="75"/>
    </location>
</feature>
<dbReference type="Proteomes" id="UP001153714">
    <property type="component" value="Chromosome 5"/>
</dbReference>
<feature type="compositionally biased region" description="Basic residues" evidence="1">
    <location>
        <begin position="138"/>
        <end position="150"/>
    </location>
</feature>
<feature type="compositionally biased region" description="Basic and acidic residues" evidence="1">
    <location>
        <begin position="124"/>
        <end position="137"/>
    </location>
</feature>
<protein>
    <submittedName>
        <fullName evidence="2">Uncharacterized protein</fullName>
    </submittedName>
</protein>
<dbReference type="EMBL" id="OU893336">
    <property type="protein sequence ID" value="CAG9793085.1"/>
    <property type="molecule type" value="Genomic_DNA"/>
</dbReference>
<gene>
    <name evidence="2" type="ORF">DIATSA_LOCUS10552</name>
</gene>
<feature type="region of interest" description="Disordered" evidence="1">
    <location>
        <begin position="87"/>
        <end position="150"/>
    </location>
</feature>
<name>A0A9N9RB18_9NEOP</name>
<evidence type="ECO:0000256" key="1">
    <source>
        <dbReference type="SAM" id="MobiDB-lite"/>
    </source>
</evidence>
<organism evidence="2 3">
    <name type="scientific">Diatraea saccharalis</name>
    <name type="common">sugarcane borer</name>
    <dbReference type="NCBI Taxonomy" id="40085"/>
    <lineage>
        <taxon>Eukaryota</taxon>
        <taxon>Metazoa</taxon>
        <taxon>Ecdysozoa</taxon>
        <taxon>Arthropoda</taxon>
        <taxon>Hexapoda</taxon>
        <taxon>Insecta</taxon>
        <taxon>Pterygota</taxon>
        <taxon>Neoptera</taxon>
        <taxon>Endopterygota</taxon>
        <taxon>Lepidoptera</taxon>
        <taxon>Glossata</taxon>
        <taxon>Ditrysia</taxon>
        <taxon>Pyraloidea</taxon>
        <taxon>Crambidae</taxon>
        <taxon>Crambinae</taxon>
        <taxon>Diatraea</taxon>
    </lineage>
</organism>